<evidence type="ECO:0008006" key="3">
    <source>
        <dbReference type="Google" id="ProtNLM"/>
    </source>
</evidence>
<evidence type="ECO:0000313" key="2">
    <source>
        <dbReference type="Proteomes" id="UP001054945"/>
    </source>
</evidence>
<gene>
    <name evidence="1" type="ORF">CEXT_762731</name>
</gene>
<comment type="caution">
    <text evidence="1">The sequence shown here is derived from an EMBL/GenBank/DDBJ whole genome shotgun (WGS) entry which is preliminary data.</text>
</comment>
<dbReference type="Proteomes" id="UP001054945">
    <property type="component" value="Unassembled WGS sequence"/>
</dbReference>
<organism evidence="1 2">
    <name type="scientific">Caerostris extrusa</name>
    <name type="common">Bark spider</name>
    <name type="synonym">Caerostris bankana</name>
    <dbReference type="NCBI Taxonomy" id="172846"/>
    <lineage>
        <taxon>Eukaryota</taxon>
        <taxon>Metazoa</taxon>
        <taxon>Ecdysozoa</taxon>
        <taxon>Arthropoda</taxon>
        <taxon>Chelicerata</taxon>
        <taxon>Arachnida</taxon>
        <taxon>Araneae</taxon>
        <taxon>Araneomorphae</taxon>
        <taxon>Entelegynae</taxon>
        <taxon>Araneoidea</taxon>
        <taxon>Araneidae</taxon>
        <taxon>Caerostris</taxon>
    </lineage>
</organism>
<reference evidence="1 2" key="1">
    <citation type="submission" date="2021-06" db="EMBL/GenBank/DDBJ databases">
        <title>Caerostris extrusa draft genome.</title>
        <authorList>
            <person name="Kono N."/>
            <person name="Arakawa K."/>
        </authorList>
    </citation>
    <scope>NUCLEOTIDE SEQUENCE [LARGE SCALE GENOMIC DNA]</scope>
</reference>
<evidence type="ECO:0000313" key="1">
    <source>
        <dbReference type="EMBL" id="GIZ04019.1"/>
    </source>
</evidence>
<sequence>MIVPHQLSAWRNFVQYALRLCRAACCENAVHTLRLKRKVIEFEDSRCVCVVSTGKSAAGLYNMKNLGNHECVRLML</sequence>
<accession>A0AAV4YC18</accession>
<protein>
    <recommendedName>
        <fullName evidence="3">Secreted protein</fullName>
    </recommendedName>
</protein>
<proteinExistence type="predicted"/>
<keyword evidence="2" id="KW-1185">Reference proteome</keyword>
<dbReference type="EMBL" id="BPLR01001681">
    <property type="protein sequence ID" value="GIZ04019.1"/>
    <property type="molecule type" value="Genomic_DNA"/>
</dbReference>
<dbReference type="AlphaFoldDB" id="A0AAV4YC18"/>
<name>A0AAV4YC18_CAEEX</name>